<dbReference type="SUPFAM" id="SSF51445">
    <property type="entry name" value="(Trans)glycosidases"/>
    <property type="match status" value="1"/>
</dbReference>
<proteinExistence type="predicted"/>
<evidence type="ECO:0000313" key="3">
    <source>
        <dbReference type="Proteomes" id="UP001056109"/>
    </source>
</evidence>
<evidence type="ECO:0000313" key="2">
    <source>
        <dbReference type="EMBL" id="USR80216.1"/>
    </source>
</evidence>
<accession>A0ABY5AKB4</accession>
<dbReference type="InterPro" id="IPR015020">
    <property type="entry name" value="Rv2525c-like_Glyco_Hydro-like"/>
</dbReference>
<name>A0ABY5AKB4_9ACTO</name>
<dbReference type="Pfam" id="PF08924">
    <property type="entry name" value="Rv2525c_GlyHyd-like"/>
    <property type="match status" value="1"/>
</dbReference>
<evidence type="ECO:0000259" key="1">
    <source>
        <dbReference type="Pfam" id="PF08924"/>
    </source>
</evidence>
<dbReference type="Gene3D" id="3.20.20.80">
    <property type="entry name" value="Glycosidases"/>
    <property type="match status" value="1"/>
</dbReference>
<gene>
    <name evidence="2" type="ORF">NG665_02335</name>
</gene>
<dbReference type="EMBL" id="CP099547">
    <property type="protein sequence ID" value="USR80216.1"/>
    <property type="molecule type" value="Genomic_DNA"/>
</dbReference>
<sequence>MVLKRLMGVDSSRGRSRLPSHILPYFQAVTQSLGGGYRVGIYASRNICSRVSQAGYAVASFVSDMSTGFSGNLGFPIPNNWVFDQFHEISGYRGKWDLDRVAYSPKFGGVDQVISTQGVIHYAGTGDVAGKQINPSTQYSQLDMTSLIWHLENRVADLQASGKVGWNLQYVNGEKTWVKENIATVILNLLSAHYLNSGYSSAFKWTVSAQSYRTKDNEALRSDRVAAQILQQLDRYVKLSSSEVTITDISGQRLDMAHLFVVILGYNNDKIIPREFTGWAGDLATAMKNVRYVEQFNNAHPPVKIQRFQVADALVGKKDSTPELWLEFSNLILKGEATNAAGTKSQQQVRNEFSRMDLCADADAIALHRMLTNVNFSGKHLLSNCMQSYFMALPQGSYRFRVIAESVGASNEFEAAKTFASVMSGSYYGGTKEYTAIGVTAKLSDLTPVDFVEPVSAALAKRCFE</sequence>
<dbReference type="Proteomes" id="UP001056109">
    <property type="component" value="Chromosome"/>
</dbReference>
<dbReference type="RefSeq" id="WP_252674066.1">
    <property type="nucleotide sequence ID" value="NZ_CP099547.1"/>
</dbReference>
<organism evidence="2 3">
    <name type="scientific">Arcanobacterium pinnipediorum</name>
    <dbReference type="NCBI Taxonomy" id="1503041"/>
    <lineage>
        <taxon>Bacteria</taxon>
        <taxon>Bacillati</taxon>
        <taxon>Actinomycetota</taxon>
        <taxon>Actinomycetes</taxon>
        <taxon>Actinomycetales</taxon>
        <taxon>Actinomycetaceae</taxon>
        <taxon>Arcanobacterium</taxon>
    </lineage>
</organism>
<feature type="domain" description="Rv2525c-like glycoside hydrolase-like" evidence="1">
    <location>
        <begin position="10"/>
        <end position="82"/>
    </location>
</feature>
<dbReference type="InterPro" id="IPR017853">
    <property type="entry name" value="GH"/>
</dbReference>
<protein>
    <submittedName>
        <fullName evidence="2">DUF1906 domain-containing protein</fullName>
    </submittedName>
</protein>
<keyword evidence="3" id="KW-1185">Reference proteome</keyword>
<reference evidence="2" key="1">
    <citation type="submission" date="2022-06" db="EMBL/GenBank/DDBJ databases">
        <title>Complete Genome Sequence of Arcanobacterium pinnipediorum strain DSM 28752 isolated from a harbour seal.</title>
        <authorList>
            <person name="Borowiak M."/>
            <person name="Kreitlow A."/>
            <person name="Alssahen M."/>
            <person name="Malorny B."/>
            <person name="Laemmler C."/>
            <person name="Prenger-Berninghoff E."/>
            <person name="Siebert U."/>
            <person name="Ploetz M."/>
            <person name="Abdulmawjood A."/>
        </authorList>
    </citation>
    <scope>NUCLEOTIDE SEQUENCE</scope>
    <source>
        <strain evidence="2">DSM 28752</strain>
    </source>
</reference>